<accession>A0ABD1ZB67</accession>
<dbReference type="FunFam" id="3.40.50.150:FF:000077">
    <property type="entry name" value="HemK methyltransferase family member 2"/>
    <property type="match status" value="1"/>
</dbReference>
<feature type="transmembrane region" description="Helical" evidence="7">
    <location>
        <begin position="15"/>
        <end position="38"/>
    </location>
</feature>
<proteinExistence type="inferred from homology"/>
<keyword evidence="3" id="KW-0489">Methyltransferase</keyword>
<dbReference type="Pfam" id="PF05175">
    <property type="entry name" value="MTS"/>
    <property type="match status" value="1"/>
</dbReference>
<comment type="caution">
    <text evidence="9">The sequence shown here is derived from an EMBL/GenBank/DDBJ whole genome shotgun (WGS) entry which is preliminary data.</text>
</comment>
<dbReference type="GO" id="GO:0005634">
    <property type="term" value="C:nucleus"/>
    <property type="evidence" value="ECO:0007669"/>
    <property type="project" value="UniProtKB-SubCell"/>
</dbReference>
<dbReference type="GO" id="GO:0032259">
    <property type="term" value="P:methylation"/>
    <property type="evidence" value="ECO:0007669"/>
    <property type="project" value="UniProtKB-KW"/>
</dbReference>
<dbReference type="Proteomes" id="UP001605036">
    <property type="component" value="Unassembled WGS sequence"/>
</dbReference>
<evidence type="ECO:0000256" key="2">
    <source>
        <dbReference type="ARBA" id="ARBA00006149"/>
    </source>
</evidence>
<keyword evidence="4" id="KW-0808">Transferase</keyword>
<gene>
    <name evidence="9" type="ORF">R1flu_012645</name>
</gene>
<sequence>MGEGRPSRGSEKQELALILRSIVPMLLCLSAFLLIVHLDPVSLFSFLSSFNGVGVCLRIPSTMGDDDEGALYASYDVANLLRTYTSTHHQKKSLHRQTSSPALGLKGHIVSAFHGHVDGKTGSELQVEEEDSSLSHYAVADSPRRRIASIKLVARHPEVYEPCDDSFAIVDALVADKGHLLERQPSVCLEVGCGSGYVITSLALLMGGGNGAQYIATDISSIAAQVTRSTLSAHGVEADVIVTNLVTGLEKRLAGSVDVLVFNPPYVPTPEEEVGAAGITAAWAGGDRGRTVIDRMLAIVNSLLSSKGWFYLLTLTANNPGEICSIMKKKGFASRIVIQRSTEEESLHVLKFWREDVKDVGDNGNHSTFSNSLSAKFSRLAFWR</sequence>
<dbReference type="PANTHER" id="PTHR45875">
    <property type="entry name" value="METHYLTRANSFERASE N6AMT1"/>
    <property type="match status" value="1"/>
</dbReference>
<comment type="similarity">
    <text evidence="2">Belongs to the eukaryotic/archaeal PrmC-related family.</text>
</comment>
<dbReference type="SUPFAM" id="SSF53335">
    <property type="entry name" value="S-adenosyl-L-methionine-dependent methyltransferases"/>
    <property type="match status" value="1"/>
</dbReference>
<evidence type="ECO:0000313" key="10">
    <source>
        <dbReference type="Proteomes" id="UP001605036"/>
    </source>
</evidence>
<evidence type="ECO:0000256" key="5">
    <source>
        <dbReference type="ARBA" id="ARBA00022691"/>
    </source>
</evidence>
<dbReference type="InterPro" id="IPR004557">
    <property type="entry name" value="PrmC-related"/>
</dbReference>
<evidence type="ECO:0000256" key="3">
    <source>
        <dbReference type="ARBA" id="ARBA00022603"/>
    </source>
</evidence>
<dbReference type="EMBL" id="JBHFFA010000002">
    <property type="protein sequence ID" value="KAL2645058.1"/>
    <property type="molecule type" value="Genomic_DNA"/>
</dbReference>
<evidence type="ECO:0000256" key="1">
    <source>
        <dbReference type="ARBA" id="ARBA00004123"/>
    </source>
</evidence>
<dbReference type="PANTHER" id="PTHR45875:SF1">
    <property type="entry name" value="METHYLTRANSFERASE N6AMT1"/>
    <property type="match status" value="1"/>
</dbReference>
<dbReference type="InterPro" id="IPR007848">
    <property type="entry name" value="Small_mtfrase_dom"/>
</dbReference>
<keyword evidence="7" id="KW-0472">Membrane</keyword>
<keyword evidence="10" id="KW-1185">Reference proteome</keyword>
<evidence type="ECO:0000256" key="7">
    <source>
        <dbReference type="SAM" id="Phobius"/>
    </source>
</evidence>
<protein>
    <recommendedName>
        <fullName evidence="8">Methyltransferase small domain-containing protein</fullName>
    </recommendedName>
</protein>
<dbReference type="CDD" id="cd02440">
    <property type="entry name" value="AdoMet_MTases"/>
    <property type="match status" value="1"/>
</dbReference>
<comment type="subcellular location">
    <subcellularLocation>
        <location evidence="1">Nucleus</location>
    </subcellularLocation>
</comment>
<evidence type="ECO:0000256" key="6">
    <source>
        <dbReference type="ARBA" id="ARBA00023242"/>
    </source>
</evidence>
<keyword evidence="6" id="KW-0539">Nucleus</keyword>
<dbReference type="PROSITE" id="PS00092">
    <property type="entry name" value="N6_MTASE"/>
    <property type="match status" value="1"/>
</dbReference>
<organism evidence="9 10">
    <name type="scientific">Riccia fluitans</name>
    <dbReference type="NCBI Taxonomy" id="41844"/>
    <lineage>
        <taxon>Eukaryota</taxon>
        <taxon>Viridiplantae</taxon>
        <taxon>Streptophyta</taxon>
        <taxon>Embryophyta</taxon>
        <taxon>Marchantiophyta</taxon>
        <taxon>Marchantiopsida</taxon>
        <taxon>Marchantiidae</taxon>
        <taxon>Marchantiales</taxon>
        <taxon>Ricciaceae</taxon>
        <taxon>Riccia</taxon>
    </lineage>
</organism>
<name>A0ABD1ZB67_9MARC</name>
<feature type="domain" description="Methyltransferase small" evidence="8">
    <location>
        <begin position="184"/>
        <end position="268"/>
    </location>
</feature>
<dbReference type="InterPro" id="IPR029063">
    <property type="entry name" value="SAM-dependent_MTases_sf"/>
</dbReference>
<dbReference type="AlphaFoldDB" id="A0ABD1ZB67"/>
<reference evidence="9 10" key="1">
    <citation type="submission" date="2024-09" db="EMBL/GenBank/DDBJ databases">
        <title>Chromosome-scale assembly of Riccia fluitans.</title>
        <authorList>
            <person name="Paukszto L."/>
            <person name="Sawicki J."/>
            <person name="Karawczyk K."/>
            <person name="Piernik-Szablinska J."/>
            <person name="Szczecinska M."/>
            <person name="Mazdziarz M."/>
        </authorList>
    </citation>
    <scope>NUCLEOTIDE SEQUENCE [LARGE SCALE GENOMIC DNA]</scope>
    <source>
        <strain evidence="9">Rf_01</strain>
        <tissue evidence="9">Aerial parts of the thallus</tissue>
    </source>
</reference>
<keyword evidence="5" id="KW-0949">S-adenosyl-L-methionine</keyword>
<dbReference type="GO" id="GO:0008757">
    <property type="term" value="F:S-adenosylmethionine-dependent methyltransferase activity"/>
    <property type="evidence" value="ECO:0007669"/>
    <property type="project" value="UniProtKB-ARBA"/>
</dbReference>
<evidence type="ECO:0000259" key="8">
    <source>
        <dbReference type="Pfam" id="PF05175"/>
    </source>
</evidence>
<evidence type="ECO:0000313" key="9">
    <source>
        <dbReference type="EMBL" id="KAL2645058.1"/>
    </source>
</evidence>
<keyword evidence="7" id="KW-0812">Transmembrane</keyword>
<keyword evidence="7" id="KW-1133">Transmembrane helix</keyword>
<evidence type="ECO:0000256" key="4">
    <source>
        <dbReference type="ARBA" id="ARBA00022679"/>
    </source>
</evidence>
<dbReference type="Gene3D" id="3.40.50.150">
    <property type="entry name" value="Vaccinia Virus protein VP39"/>
    <property type="match status" value="1"/>
</dbReference>
<dbReference type="InterPro" id="IPR002052">
    <property type="entry name" value="DNA_methylase_N6_adenine_CS"/>
</dbReference>
<dbReference type="NCBIfam" id="TIGR00537">
    <property type="entry name" value="hemK_rel_arch"/>
    <property type="match status" value="1"/>
</dbReference>
<dbReference type="InterPro" id="IPR052190">
    <property type="entry name" value="Euk-Arch_PrmC-MTase"/>
</dbReference>